<evidence type="ECO:0000256" key="1">
    <source>
        <dbReference type="SAM" id="MobiDB-lite"/>
    </source>
</evidence>
<protein>
    <submittedName>
        <fullName evidence="4">Uncharacterized protein</fullName>
    </submittedName>
</protein>
<feature type="signal peptide" evidence="3">
    <location>
        <begin position="1"/>
        <end position="21"/>
    </location>
</feature>
<gene>
    <name evidence="4" type="ORF">EIP91_002923</name>
</gene>
<dbReference type="OrthoDB" id="2753667at2759"/>
<dbReference type="Proteomes" id="UP000292702">
    <property type="component" value="Unassembled WGS sequence"/>
</dbReference>
<feature type="chain" id="PRO_5020219597" evidence="3">
    <location>
        <begin position="22"/>
        <end position="600"/>
    </location>
</feature>
<comment type="caution">
    <text evidence="4">The sequence shown here is derived from an EMBL/GenBank/DDBJ whole genome shotgun (WGS) entry which is preliminary data.</text>
</comment>
<accession>A0A4R0RJS6</accession>
<feature type="compositionally biased region" description="Low complexity" evidence="1">
    <location>
        <begin position="185"/>
        <end position="196"/>
    </location>
</feature>
<feature type="region of interest" description="Disordered" evidence="1">
    <location>
        <begin position="377"/>
        <end position="461"/>
    </location>
</feature>
<feature type="compositionally biased region" description="Low complexity" evidence="1">
    <location>
        <begin position="420"/>
        <end position="431"/>
    </location>
</feature>
<feature type="region of interest" description="Disordered" evidence="1">
    <location>
        <begin position="151"/>
        <end position="196"/>
    </location>
</feature>
<feature type="compositionally biased region" description="Polar residues" evidence="1">
    <location>
        <begin position="406"/>
        <end position="419"/>
    </location>
</feature>
<feature type="compositionally biased region" description="Polar residues" evidence="1">
    <location>
        <begin position="292"/>
        <end position="303"/>
    </location>
</feature>
<evidence type="ECO:0000256" key="3">
    <source>
        <dbReference type="SAM" id="SignalP"/>
    </source>
</evidence>
<evidence type="ECO:0000313" key="5">
    <source>
        <dbReference type="Proteomes" id="UP000292702"/>
    </source>
</evidence>
<feature type="region of interest" description="Disordered" evidence="1">
    <location>
        <begin position="543"/>
        <end position="600"/>
    </location>
</feature>
<evidence type="ECO:0000256" key="2">
    <source>
        <dbReference type="SAM" id="Phobius"/>
    </source>
</evidence>
<feature type="compositionally biased region" description="Low complexity" evidence="1">
    <location>
        <begin position="387"/>
        <end position="405"/>
    </location>
</feature>
<feature type="compositionally biased region" description="Low complexity" evidence="1">
    <location>
        <begin position="304"/>
        <end position="314"/>
    </location>
</feature>
<organism evidence="4 5">
    <name type="scientific">Steccherinum ochraceum</name>
    <dbReference type="NCBI Taxonomy" id="92696"/>
    <lineage>
        <taxon>Eukaryota</taxon>
        <taxon>Fungi</taxon>
        <taxon>Dikarya</taxon>
        <taxon>Basidiomycota</taxon>
        <taxon>Agaricomycotina</taxon>
        <taxon>Agaricomycetes</taxon>
        <taxon>Polyporales</taxon>
        <taxon>Steccherinaceae</taxon>
        <taxon>Steccherinum</taxon>
    </lineage>
</organism>
<keyword evidence="5" id="KW-1185">Reference proteome</keyword>
<feature type="compositionally biased region" description="Polar residues" evidence="1">
    <location>
        <begin position="151"/>
        <end position="174"/>
    </location>
</feature>
<dbReference type="AlphaFoldDB" id="A0A4R0RJS6"/>
<proteinExistence type="predicted"/>
<reference evidence="4 5" key="1">
    <citation type="submission" date="2018-11" db="EMBL/GenBank/DDBJ databases">
        <title>Genome assembly of Steccherinum ochraceum LE-BIN_3174, the white-rot fungus of the Steccherinaceae family (The Residual Polyporoid clade, Polyporales, Basidiomycota).</title>
        <authorList>
            <person name="Fedorova T.V."/>
            <person name="Glazunova O.A."/>
            <person name="Landesman E.O."/>
            <person name="Moiseenko K.V."/>
            <person name="Psurtseva N.V."/>
            <person name="Savinova O.S."/>
            <person name="Shakhova N.V."/>
            <person name="Tyazhelova T.V."/>
            <person name="Vasina D.V."/>
        </authorList>
    </citation>
    <scope>NUCLEOTIDE SEQUENCE [LARGE SCALE GENOMIC DNA]</scope>
    <source>
        <strain evidence="4 5">LE-BIN_3174</strain>
    </source>
</reference>
<feature type="compositionally biased region" description="Basic and acidic residues" evidence="1">
    <location>
        <begin position="273"/>
        <end position="291"/>
    </location>
</feature>
<name>A0A4R0RJS6_9APHY</name>
<keyword evidence="2" id="KW-1133">Transmembrane helix</keyword>
<dbReference type="EMBL" id="RWJN01000190">
    <property type="protein sequence ID" value="TCD65259.1"/>
    <property type="molecule type" value="Genomic_DNA"/>
</dbReference>
<feature type="transmembrane region" description="Helical" evidence="2">
    <location>
        <begin position="37"/>
        <end position="54"/>
    </location>
</feature>
<evidence type="ECO:0000313" key="4">
    <source>
        <dbReference type="EMBL" id="TCD65259.1"/>
    </source>
</evidence>
<keyword evidence="2" id="KW-0472">Membrane</keyword>
<keyword evidence="3" id="KW-0732">Signal</keyword>
<sequence>MVSSRVTLFILVLLAPCAVSGLPLSTVPEASPPPTFALWLCIPFVLLAVFKVTYMKFRRAQSIHDCEATPVEGTTTQLGSFSSFRGLGLKFPSVPKRPVLWKKDITGYLVGCLGSPEWETRIKRRVDRAVRKSKEITSAVTSPRISITDHTYSTADNTRTSKGTIGVSRANTTTSSRHPSRRSSQRSGSRRSQSVSVSFLEMQTPHVHVPDITNCGVIHPSSPPCPDASFPLHTNSLLKTGDDRKWRRRKLSISHFSPILMQVDPPPEPVSDAPKRSLDRSIKSGSDESRTRSYSKTPSFQEPSTSSNVSSDSIASIPSGEITVNLSVSQAPTSPNPEASVLSYPHSVSESLDEFSYIVGPDGSRVGDWTVDEVMRVPKQNRTPSRSVAPTHVPTTPVLPLSPSLKSNSATSPDSSAIQRSGGSSRSKASSMHAEVHSNTSPVLDYQEPSAPSGSNPRFSGDSAAKDWILEDLLRDGRLDVDAVSGVLGLDLGFLDDPTPNNDSIFGNTSHLSDTPASPAKEGMGWGRAAVSGSTSFDIQIRKPGGPLCVIPEETEDDASSKRASGSHRWSNRSEGSSVRPSKESGDYEEAYNHWISGPC</sequence>
<keyword evidence="2" id="KW-0812">Transmembrane</keyword>
<feature type="region of interest" description="Disordered" evidence="1">
    <location>
        <begin position="258"/>
        <end position="314"/>
    </location>
</feature>